<accession>A0ABR6ZXU0</accession>
<name>A0ABR6ZXU0_9BURK</name>
<dbReference type="Proteomes" id="UP000650424">
    <property type="component" value="Unassembled WGS sequence"/>
</dbReference>
<keyword evidence="2" id="KW-1185">Reference proteome</keyword>
<sequence length="103" mass="11334">MYVITNEALLNQVGGGDLASDDSLKDLVNEQAQTQVYVNGCIDSQVGDVATWTCQDGSYHVFQDSDRGGNNFNTWSTFPDGQEIIIYNDGTIHTGNWNDEIDP</sequence>
<gene>
    <name evidence="1" type="ORF">H8L32_23250</name>
</gene>
<reference evidence="1 2" key="1">
    <citation type="submission" date="2020-08" db="EMBL/GenBank/DDBJ databases">
        <title>Novel species isolated from subtropical streams in China.</title>
        <authorList>
            <person name="Lu H."/>
        </authorList>
    </citation>
    <scope>NUCLEOTIDE SEQUENCE [LARGE SCALE GENOMIC DNA]</scope>
    <source>
        <strain evidence="1 2">CY18W</strain>
    </source>
</reference>
<evidence type="ECO:0000313" key="1">
    <source>
        <dbReference type="EMBL" id="MBC3920400.1"/>
    </source>
</evidence>
<comment type="caution">
    <text evidence="1">The sequence shown here is derived from an EMBL/GenBank/DDBJ whole genome shotgun (WGS) entry which is preliminary data.</text>
</comment>
<dbReference type="RefSeq" id="WP_186949906.1">
    <property type="nucleotide sequence ID" value="NZ_JACOGF010000015.1"/>
</dbReference>
<evidence type="ECO:0000313" key="2">
    <source>
        <dbReference type="Proteomes" id="UP000650424"/>
    </source>
</evidence>
<protein>
    <submittedName>
        <fullName evidence="1">Uncharacterized protein</fullName>
    </submittedName>
</protein>
<organism evidence="1 2">
    <name type="scientific">Undibacterium hunanense</name>
    <dbReference type="NCBI Taxonomy" id="2762292"/>
    <lineage>
        <taxon>Bacteria</taxon>
        <taxon>Pseudomonadati</taxon>
        <taxon>Pseudomonadota</taxon>
        <taxon>Betaproteobacteria</taxon>
        <taxon>Burkholderiales</taxon>
        <taxon>Oxalobacteraceae</taxon>
        <taxon>Undibacterium</taxon>
    </lineage>
</organism>
<proteinExistence type="predicted"/>
<dbReference type="EMBL" id="JACOGF010000015">
    <property type="protein sequence ID" value="MBC3920400.1"/>
    <property type="molecule type" value="Genomic_DNA"/>
</dbReference>